<dbReference type="STRING" id="1678840.ATC1_13178"/>
<evidence type="ECO:0000256" key="2">
    <source>
        <dbReference type="PIRSR" id="PIRSR001359-2"/>
    </source>
</evidence>
<dbReference type="InterPro" id="IPR013785">
    <property type="entry name" value="Aldolase_TIM"/>
</dbReference>
<comment type="cofactor">
    <cofactor evidence="3">
        <name>Zn(2+)</name>
        <dbReference type="ChEBI" id="CHEBI:29105"/>
    </cofactor>
    <text evidence="3">Binds 2 Zn(2+) ions per subunit. One is catalytic and the other provides a structural contribution.</text>
</comment>
<reference evidence="4" key="1">
    <citation type="journal article" date="2015" name="Genome Announc.">
        <title>Draft Genome Sequence of Anaerolineae Strain TC1, a Novel Isolate from a Methanogenic Wastewater Treatment System.</title>
        <authorList>
            <person name="Matsuura N."/>
            <person name="Tourlousse D.M."/>
            <person name="Sun L."/>
            <person name="Toyonaga M."/>
            <person name="Kuroda K."/>
            <person name="Ohashi A."/>
            <person name="Cruz R."/>
            <person name="Yamaguchi T."/>
            <person name="Sekiguchi Y."/>
        </authorList>
    </citation>
    <scope>NUCLEOTIDE SEQUENCE [LARGE SCALE GENOMIC DNA]</scope>
    <source>
        <strain evidence="4">TC1</strain>
    </source>
</reference>
<dbReference type="AlphaFoldDB" id="A0A0S7BSQ4"/>
<dbReference type="InterPro" id="IPR050246">
    <property type="entry name" value="Class_II_FBP_aldolase"/>
</dbReference>
<evidence type="ECO:0000313" key="5">
    <source>
        <dbReference type="Proteomes" id="UP000053370"/>
    </source>
</evidence>
<feature type="binding site" evidence="3">
    <location>
        <position position="137"/>
    </location>
    <ligand>
        <name>Zn(2+)</name>
        <dbReference type="ChEBI" id="CHEBI:29105"/>
        <label>2</label>
    </ligand>
</feature>
<dbReference type="OrthoDB" id="92406at2"/>
<keyword evidence="5" id="KW-1185">Reference proteome</keyword>
<dbReference type="CDD" id="cd00947">
    <property type="entry name" value="TBP_aldolase_IIB"/>
    <property type="match status" value="1"/>
</dbReference>
<dbReference type="PANTHER" id="PTHR30304">
    <property type="entry name" value="D-TAGATOSE-1,6-BISPHOSPHATE ALDOLASE"/>
    <property type="match status" value="1"/>
</dbReference>
<feature type="binding site" evidence="3">
    <location>
        <position position="181"/>
    </location>
    <ligand>
        <name>Zn(2+)</name>
        <dbReference type="ChEBI" id="CHEBI:29105"/>
        <label>1</label>
        <note>catalytic</note>
    </ligand>
</feature>
<evidence type="ECO:0000313" key="4">
    <source>
        <dbReference type="EMBL" id="GAP40212.1"/>
    </source>
</evidence>
<dbReference type="Pfam" id="PF01116">
    <property type="entry name" value="F_bP_aldolase"/>
    <property type="match status" value="1"/>
</dbReference>
<keyword evidence="3" id="KW-0862">Zinc</keyword>
<dbReference type="Gene3D" id="3.20.20.70">
    <property type="entry name" value="Aldolase class I"/>
    <property type="match status" value="1"/>
</dbReference>
<evidence type="ECO:0000256" key="3">
    <source>
        <dbReference type="PIRSR" id="PIRSR001359-3"/>
    </source>
</evidence>
<protein>
    <submittedName>
        <fullName evidence="4">Ketose-bisphosphate aldolase</fullName>
    </submittedName>
</protein>
<gene>
    <name evidence="4" type="ORF">ATC1_13178</name>
</gene>
<dbReference type="GO" id="GO:0005975">
    <property type="term" value="P:carbohydrate metabolic process"/>
    <property type="evidence" value="ECO:0007669"/>
    <property type="project" value="InterPro"/>
</dbReference>
<feature type="binding site" evidence="3">
    <location>
        <position position="209"/>
    </location>
    <ligand>
        <name>Zn(2+)</name>
        <dbReference type="ChEBI" id="CHEBI:29105"/>
        <label>1</label>
        <note>catalytic</note>
    </ligand>
</feature>
<dbReference type="Proteomes" id="UP000053370">
    <property type="component" value="Unassembled WGS sequence"/>
</dbReference>
<sequence>MAIVKVSEILKMADEANTSVIGFNCTDYNMVASVCQAAEITKIPVLVMLYPEHCFKNKTFELESFVGMFNGLAEKCSTPIALHLDHCSDIRYLLRAIKAGFTSVMYDGSNLPLEQNIENTKYVVSVAKEFGVDVEAELGHVGFAANSEQEKLDLYTRPETAKEFCEKTGITSLAVAIGSAHGVYKQTPKLDLERLEQINNATDTFLVLHGGSGIPADQLNIAFRKGINKFNVGTEFFQLYYDTVREFCQTNGDKGSIIDLPIVVQEKLTDYLIEKMQLSKF</sequence>
<dbReference type="GO" id="GO:0016832">
    <property type="term" value="F:aldehyde-lyase activity"/>
    <property type="evidence" value="ECO:0007669"/>
    <property type="project" value="InterPro"/>
</dbReference>
<feature type="active site" description="Proton donor" evidence="1">
    <location>
        <position position="85"/>
    </location>
</feature>
<name>A0A0S7BSQ4_9CHLR</name>
<dbReference type="PATRIC" id="fig|1678840.3.peg.1418"/>
<dbReference type="SUPFAM" id="SSF51569">
    <property type="entry name" value="Aldolase"/>
    <property type="match status" value="1"/>
</dbReference>
<feature type="binding site" evidence="2">
    <location>
        <begin position="231"/>
        <end position="234"/>
    </location>
    <ligand>
        <name>dihydroxyacetone phosphate</name>
        <dbReference type="ChEBI" id="CHEBI:57642"/>
    </ligand>
</feature>
<dbReference type="PANTHER" id="PTHR30304:SF0">
    <property type="entry name" value="D-TAGATOSE-1,6-BISPHOSPHATE ALDOLASE SUBUNIT GATY-RELATED"/>
    <property type="match status" value="1"/>
</dbReference>
<organism evidence="4">
    <name type="scientific">Flexilinea flocculi</name>
    <dbReference type="NCBI Taxonomy" id="1678840"/>
    <lineage>
        <taxon>Bacteria</taxon>
        <taxon>Bacillati</taxon>
        <taxon>Chloroflexota</taxon>
        <taxon>Anaerolineae</taxon>
        <taxon>Anaerolineales</taxon>
        <taxon>Anaerolineaceae</taxon>
        <taxon>Flexilinea</taxon>
    </lineage>
</organism>
<dbReference type="NCBIfam" id="TIGR00167">
    <property type="entry name" value="cbbA"/>
    <property type="match status" value="1"/>
</dbReference>
<evidence type="ECO:0000256" key="1">
    <source>
        <dbReference type="PIRSR" id="PIRSR001359-1"/>
    </source>
</evidence>
<dbReference type="EMBL" id="DF968181">
    <property type="protein sequence ID" value="GAP40212.1"/>
    <property type="molecule type" value="Genomic_DNA"/>
</dbReference>
<accession>A0A0S7BSQ4</accession>
<feature type="binding site" evidence="3">
    <location>
        <position position="107"/>
    </location>
    <ligand>
        <name>Zn(2+)</name>
        <dbReference type="ChEBI" id="CHEBI:29105"/>
        <label>2</label>
    </ligand>
</feature>
<proteinExistence type="predicted"/>
<dbReference type="InterPro" id="IPR000771">
    <property type="entry name" value="FBA_II"/>
</dbReference>
<dbReference type="GO" id="GO:0008270">
    <property type="term" value="F:zinc ion binding"/>
    <property type="evidence" value="ECO:0007669"/>
    <property type="project" value="InterPro"/>
</dbReference>
<keyword evidence="3" id="KW-0479">Metal-binding</keyword>
<feature type="binding site" evidence="2">
    <location>
        <begin position="210"/>
        <end position="212"/>
    </location>
    <ligand>
        <name>dihydroxyacetone phosphate</name>
        <dbReference type="ChEBI" id="CHEBI:57642"/>
    </ligand>
</feature>
<dbReference type="PIRSF" id="PIRSF001359">
    <property type="entry name" value="F_bP_aldolase_II"/>
    <property type="match status" value="1"/>
</dbReference>
<dbReference type="RefSeq" id="WP_062279307.1">
    <property type="nucleotide sequence ID" value="NZ_DF968181.1"/>
</dbReference>
<feature type="binding site" evidence="2">
    <location>
        <position position="182"/>
    </location>
    <ligand>
        <name>dihydroxyacetone phosphate</name>
        <dbReference type="ChEBI" id="CHEBI:57642"/>
    </ligand>
</feature>
<feature type="binding site" evidence="3">
    <location>
        <position position="86"/>
    </location>
    <ligand>
        <name>Zn(2+)</name>
        <dbReference type="ChEBI" id="CHEBI:29105"/>
        <label>1</label>
        <note>catalytic</note>
    </ligand>
</feature>